<gene>
    <name evidence="2" type="ORF">CFP56_001565</name>
</gene>
<dbReference type="AlphaFoldDB" id="A0AAW0ILN5"/>
<dbReference type="EMBL" id="PKMF04001005">
    <property type="protein sequence ID" value="KAK7815434.1"/>
    <property type="molecule type" value="Genomic_DNA"/>
</dbReference>
<keyword evidence="3" id="KW-1185">Reference proteome</keyword>
<evidence type="ECO:0000313" key="3">
    <source>
        <dbReference type="Proteomes" id="UP000237347"/>
    </source>
</evidence>
<sequence>MEDEEDQSLSFSEVVEEQEQRGSEEENVVQFLDSLDSYLTLFDSLSSTLRQRREVNDESVA</sequence>
<evidence type="ECO:0000313" key="2">
    <source>
        <dbReference type="EMBL" id="KAK7815434.1"/>
    </source>
</evidence>
<dbReference type="Proteomes" id="UP000237347">
    <property type="component" value="Unassembled WGS sequence"/>
</dbReference>
<accession>A0AAW0ILN5</accession>
<organism evidence="2 3">
    <name type="scientific">Quercus suber</name>
    <name type="common">Cork oak</name>
    <dbReference type="NCBI Taxonomy" id="58331"/>
    <lineage>
        <taxon>Eukaryota</taxon>
        <taxon>Viridiplantae</taxon>
        <taxon>Streptophyta</taxon>
        <taxon>Embryophyta</taxon>
        <taxon>Tracheophyta</taxon>
        <taxon>Spermatophyta</taxon>
        <taxon>Magnoliopsida</taxon>
        <taxon>eudicotyledons</taxon>
        <taxon>Gunneridae</taxon>
        <taxon>Pentapetalae</taxon>
        <taxon>rosids</taxon>
        <taxon>fabids</taxon>
        <taxon>Fagales</taxon>
        <taxon>Fagaceae</taxon>
        <taxon>Quercus</taxon>
    </lineage>
</organism>
<comment type="caution">
    <text evidence="2">The sequence shown here is derived from an EMBL/GenBank/DDBJ whole genome shotgun (WGS) entry which is preliminary data.</text>
</comment>
<protein>
    <submittedName>
        <fullName evidence="2">Uncharacterized protein</fullName>
    </submittedName>
</protein>
<reference evidence="2 3" key="1">
    <citation type="journal article" date="2018" name="Sci. Data">
        <title>The draft genome sequence of cork oak.</title>
        <authorList>
            <person name="Ramos A.M."/>
            <person name="Usie A."/>
            <person name="Barbosa P."/>
            <person name="Barros P.M."/>
            <person name="Capote T."/>
            <person name="Chaves I."/>
            <person name="Simoes F."/>
            <person name="Abreu I."/>
            <person name="Carrasquinho I."/>
            <person name="Faro C."/>
            <person name="Guimaraes J.B."/>
            <person name="Mendonca D."/>
            <person name="Nobrega F."/>
            <person name="Rodrigues L."/>
            <person name="Saibo N.J.M."/>
            <person name="Varela M.C."/>
            <person name="Egas C."/>
            <person name="Matos J."/>
            <person name="Miguel C.M."/>
            <person name="Oliveira M.M."/>
            <person name="Ricardo C.P."/>
            <person name="Goncalves S."/>
        </authorList>
    </citation>
    <scope>NUCLEOTIDE SEQUENCE [LARGE SCALE GENOMIC DNA]</scope>
    <source>
        <strain evidence="3">cv. HL8</strain>
    </source>
</reference>
<proteinExistence type="predicted"/>
<name>A0AAW0ILN5_QUESU</name>
<evidence type="ECO:0000256" key="1">
    <source>
        <dbReference type="SAM" id="MobiDB-lite"/>
    </source>
</evidence>
<feature type="region of interest" description="Disordered" evidence="1">
    <location>
        <begin position="1"/>
        <end position="27"/>
    </location>
</feature>